<sequence length="94" mass="10928">MSINNSRQTCTNETSKVNIRRVTKLALVGMILTISACSNTPSGNTHTIHHGCDLRCQHDLEMERRELRERRLVDEIIIRDIIEREQEPIPELYD</sequence>
<reference evidence="1 2" key="1">
    <citation type="submission" date="2019-02" db="EMBL/GenBank/DDBJ databases">
        <title>Shewanella sp. D4-2 isolated from Dokdo Island.</title>
        <authorList>
            <person name="Baek K."/>
        </authorList>
    </citation>
    <scope>NUCLEOTIDE SEQUENCE [LARGE SCALE GENOMIC DNA]</scope>
    <source>
        <strain evidence="1 2">D4-2</strain>
    </source>
</reference>
<name>A0A411PJU1_9GAMM</name>
<proteinExistence type="predicted"/>
<dbReference type="KEGG" id="smai:EXU30_14445"/>
<keyword evidence="2" id="KW-1185">Reference proteome</keyword>
<dbReference type="AlphaFoldDB" id="A0A411PJU1"/>
<dbReference type="RefSeq" id="WP_130601191.1">
    <property type="nucleotide sequence ID" value="NZ_CP036200.1"/>
</dbReference>
<dbReference type="Proteomes" id="UP000291106">
    <property type="component" value="Chromosome"/>
</dbReference>
<gene>
    <name evidence="1" type="ORF">EXU30_14445</name>
</gene>
<accession>A0A411PJU1</accession>
<organism evidence="1 2">
    <name type="scientific">Shewanella maritima</name>
    <dbReference type="NCBI Taxonomy" id="2520507"/>
    <lineage>
        <taxon>Bacteria</taxon>
        <taxon>Pseudomonadati</taxon>
        <taxon>Pseudomonadota</taxon>
        <taxon>Gammaproteobacteria</taxon>
        <taxon>Alteromonadales</taxon>
        <taxon>Shewanellaceae</taxon>
        <taxon>Shewanella</taxon>
    </lineage>
</organism>
<evidence type="ECO:0000313" key="2">
    <source>
        <dbReference type="Proteomes" id="UP000291106"/>
    </source>
</evidence>
<dbReference type="EMBL" id="CP036200">
    <property type="protein sequence ID" value="QBF83758.1"/>
    <property type="molecule type" value="Genomic_DNA"/>
</dbReference>
<evidence type="ECO:0000313" key="1">
    <source>
        <dbReference type="EMBL" id="QBF83758.1"/>
    </source>
</evidence>
<protein>
    <submittedName>
        <fullName evidence="1">Uncharacterized protein</fullName>
    </submittedName>
</protein>